<dbReference type="InterPro" id="IPR002575">
    <property type="entry name" value="Aminoglycoside_PTrfase"/>
</dbReference>
<accession>A0A5N6UDT6</accession>
<reference evidence="2 3" key="1">
    <citation type="submission" date="2019-04" db="EMBL/GenBank/DDBJ databases">
        <title>Friends and foes A comparative genomics study of 23 Aspergillus species from section Flavi.</title>
        <authorList>
            <consortium name="DOE Joint Genome Institute"/>
            <person name="Kjaerbolling I."/>
            <person name="Vesth T."/>
            <person name="Frisvad J.C."/>
            <person name="Nybo J.L."/>
            <person name="Theobald S."/>
            <person name="Kildgaard S."/>
            <person name="Isbrandt T."/>
            <person name="Kuo A."/>
            <person name="Sato A."/>
            <person name="Lyhne E.K."/>
            <person name="Kogle M.E."/>
            <person name="Wiebenga A."/>
            <person name="Kun R.S."/>
            <person name="Lubbers R.J."/>
            <person name="Makela M.R."/>
            <person name="Barry K."/>
            <person name="Chovatia M."/>
            <person name="Clum A."/>
            <person name="Daum C."/>
            <person name="Haridas S."/>
            <person name="He G."/>
            <person name="LaButti K."/>
            <person name="Lipzen A."/>
            <person name="Mondo S."/>
            <person name="Riley R."/>
            <person name="Salamov A."/>
            <person name="Simmons B.A."/>
            <person name="Magnuson J.K."/>
            <person name="Henrissat B."/>
            <person name="Mortensen U.H."/>
            <person name="Larsen T.O."/>
            <person name="Devries R.P."/>
            <person name="Grigoriev I.V."/>
            <person name="Machida M."/>
            <person name="Baker S.E."/>
            <person name="Andersen M.R."/>
        </authorList>
    </citation>
    <scope>NUCLEOTIDE SEQUENCE [LARGE SCALE GENOMIC DNA]</scope>
    <source>
        <strain evidence="2 3">CBS 117626</strain>
    </source>
</reference>
<dbReference type="Gene3D" id="3.90.1200.10">
    <property type="match status" value="1"/>
</dbReference>
<dbReference type="OrthoDB" id="2906425at2759"/>
<dbReference type="PANTHER" id="PTHR21310">
    <property type="entry name" value="AMINOGLYCOSIDE PHOSPHOTRANSFERASE-RELATED-RELATED"/>
    <property type="match status" value="1"/>
</dbReference>
<evidence type="ECO:0000313" key="2">
    <source>
        <dbReference type="EMBL" id="KAE8156789.1"/>
    </source>
</evidence>
<dbReference type="Proteomes" id="UP000326950">
    <property type="component" value="Unassembled WGS sequence"/>
</dbReference>
<dbReference type="SUPFAM" id="SSF56112">
    <property type="entry name" value="Protein kinase-like (PK-like)"/>
    <property type="match status" value="1"/>
</dbReference>
<dbReference type="AlphaFoldDB" id="A0A5N6UDT6"/>
<name>A0A5N6UDT6_ASPTM</name>
<dbReference type="EMBL" id="ML738746">
    <property type="protein sequence ID" value="KAE8156789.1"/>
    <property type="molecule type" value="Genomic_DNA"/>
</dbReference>
<dbReference type="InterPro" id="IPR051678">
    <property type="entry name" value="AGP_Transferase"/>
</dbReference>
<gene>
    <name evidence="2" type="ORF">BDV40DRAFT_293218</name>
</gene>
<organism evidence="2 3">
    <name type="scientific">Aspergillus tamarii</name>
    <dbReference type="NCBI Taxonomy" id="41984"/>
    <lineage>
        <taxon>Eukaryota</taxon>
        <taxon>Fungi</taxon>
        <taxon>Dikarya</taxon>
        <taxon>Ascomycota</taxon>
        <taxon>Pezizomycotina</taxon>
        <taxon>Eurotiomycetes</taxon>
        <taxon>Eurotiomycetidae</taxon>
        <taxon>Eurotiales</taxon>
        <taxon>Aspergillaceae</taxon>
        <taxon>Aspergillus</taxon>
        <taxon>Aspergillus subgen. Circumdati</taxon>
    </lineage>
</organism>
<sequence length="170" mass="19399">MANSTEIWFGRRIFGAAGRLGVRASRNRIVKGPCEAAELTALQYIARHTTDGLYIELEYIQGMDLSSAWLGDYLSPAQKKQIVSEIAVNIPIEDSTQVLGQEFTDCHPRSYRSCFTHTDLCPRNIIVDNDRATALIDWEFGGWYREYTKAHYVQLNMPDWYEGLESAITR</sequence>
<proteinExistence type="predicted"/>
<dbReference type="InterPro" id="IPR011009">
    <property type="entry name" value="Kinase-like_dom_sf"/>
</dbReference>
<evidence type="ECO:0000259" key="1">
    <source>
        <dbReference type="Pfam" id="PF01636"/>
    </source>
</evidence>
<protein>
    <recommendedName>
        <fullName evidence="1">Aminoglycoside phosphotransferase domain-containing protein</fullName>
    </recommendedName>
</protein>
<feature type="domain" description="Aminoglycoside phosphotransferase" evidence="1">
    <location>
        <begin position="92"/>
        <end position="143"/>
    </location>
</feature>
<dbReference type="Pfam" id="PF01636">
    <property type="entry name" value="APH"/>
    <property type="match status" value="1"/>
</dbReference>
<dbReference type="PANTHER" id="PTHR21310:SF15">
    <property type="entry name" value="AMINOGLYCOSIDE PHOSPHOTRANSFERASE DOMAIN-CONTAINING PROTEIN"/>
    <property type="match status" value="1"/>
</dbReference>
<keyword evidence="3" id="KW-1185">Reference proteome</keyword>
<evidence type="ECO:0000313" key="3">
    <source>
        <dbReference type="Proteomes" id="UP000326950"/>
    </source>
</evidence>